<reference evidence="1 2" key="1">
    <citation type="submission" date="2020-08" db="EMBL/GenBank/DDBJ databases">
        <title>Genomic Encyclopedia of Type Strains, Phase IV (KMG-IV): sequencing the most valuable type-strain genomes for metagenomic binning, comparative biology and taxonomic classification.</title>
        <authorList>
            <person name="Goeker M."/>
        </authorList>
    </citation>
    <scope>NUCLEOTIDE SEQUENCE [LARGE SCALE GENOMIC DNA]</scope>
    <source>
        <strain evidence="1 2">DSM 14925</strain>
    </source>
</reference>
<protein>
    <submittedName>
        <fullName evidence="1">Uncharacterized protein</fullName>
    </submittedName>
</protein>
<organism evidence="1 2">
    <name type="scientific">Lactovum miscens</name>
    <dbReference type="NCBI Taxonomy" id="190387"/>
    <lineage>
        <taxon>Bacteria</taxon>
        <taxon>Bacillati</taxon>
        <taxon>Bacillota</taxon>
        <taxon>Bacilli</taxon>
        <taxon>Lactobacillales</taxon>
        <taxon>Streptococcaceae</taxon>
        <taxon>Lactovum</taxon>
    </lineage>
</organism>
<dbReference type="EMBL" id="JACHHV010000013">
    <property type="protein sequence ID" value="MBB5888056.1"/>
    <property type="molecule type" value="Genomic_DNA"/>
</dbReference>
<dbReference type="Proteomes" id="UP000562464">
    <property type="component" value="Unassembled WGS sequence"/>
</dbReference>
<evidence type="ECO:0000313" key="1">
    <source>
        <dbReference type="EMBL" id="MBB5888056.1"/>
    </source>
</evidence>
<sequence>MKKKVAPKTIAGEVGRFNNHITRFIPHDSLLKNIHYKANPKLT</sequence>
<comment type="caution">
    <text evidence="1">The sequence shown here is derived from an EMBL/GenBank/DDBJ whole genome shotgun (WGS) entry which is preliminary data.</text>
</comment>
<gene>
    <name evidence="1" type="ORF">HNQ37_000946</name>
</gene>
<name>A0A841C287_9LACT</name>
<proteinExistence type="predicted"/>
<accession>A0A841C287</accession>
<keyword evidence="2" id="KW-1185">Reference proteome</keyword>
<evidence type="ECO:0000313" key="2">
    <source>
        <dbReference type="Proteomes" id="UP000562464"/>
    </source>
</evidence>
<dbReference type="AlphaFoldDB" id="A0A841C287"/>